<dbReference type="InterPro" id="IPR000629">
    <property type="entry name" value="RNA-helicase_DEAD-box_CS"/>
</dbReference>
<feature type="compositionally biased region" description="Low complexity" evidence="11">
    <location>
        <begin position="34"/>
        <end position="47"/>
    </location>
</feature>
<keyword evidence="12" id="KW-0472">Membrane</keyword>
<dbReference type="PROSITE" id="PS51194">
    <property type="entry name" value="HELICASE_CTER"/>
    <property type="match status" value="1"/>
</dbReference>
<feature type="domain" description="Helicase ATP-binding" evidence="13">
    <location>
        <begin position="141"/>
        <end position="312"/>
    </location>
</feature>
<feature type="compositionally biased region" description="Basic residues" evidence="11">
    <location>
        <begin position="1"/>
        <end position="11"/>
    </location>
</feature>
<dbReference type="CDD" id="cd18787">
    <property type="entry name" value="SF2_C_DEAD"/>
    <property type="match status" value="1"/>
</dbReference>
<dbReference type="PROSITE" id="PS51195">
    <property type="entry name" value="Q_MOTIF"/>
    <property type="match status" value="1"/>
</dbReference>
<evidence type="ECO:0000256" key="8">
    <source>
        <dbReference type="ARBA" id="ARBA00023242"/>
    </source>
</evidence>
<dbReference type="GO" id="GO:0005634">
    <property type="term" value="C:nucleus"/>
    <property type="evidence" value="ECO:0007669"/>
    <property type="project" value="UniProtKB-SubCell"/>
</dbReference>
<evidence type="ECO:0000256" key="2">
    <source>
        <dbReference type="ARBA" id="ARBA00022517"/>
    </source>
</evidence>
<dbReference type="PROSITE" id="PS00039">
    <property type="entry name" value="DEAD_ATP_HELICASE"/>
    <property type="match status" value="1"/>
</dbReference>
<dbReference type="CDD" id="cd17954">
    <property type="entry name" value="DEADc_DDX47"/>
    <property type="match status" value="1"/>
</dbReference>
<dbReference type="InterPro" id="IPR014001">
    <property type="entry name" value="Helicase_ATP-bd"/>
</dbReference>
<dbReference type="SMART" id="SM00490">
    <property type="entry name" value="HELICc"/>
    <property type="match status" value="1"/>
</dbReference>
<feature type="region of interest" description="Disordered" evidence="11">
    <location>
        <begin position="671"/>
        <end position="693"/>
    </location>
</feature>
<feature type="domain" description="Helicase C-terminal" evidence="14">
    <location>
        <begin position="336"/>
        <end position="486"/>
    </location>
</feature>
<dbReference type="GO" id="GO:0010467">
    <property type="term" value="P:gene expression"/>
    <property type="evidence" value="ECO:0007669"/>
    <property type="project" value="UniProtKB-ARBA"/>
</dbReference>
<reference evidence="16" key="1">
    <citation type="journal article" date="2012" name="PLoS Genet.">
        <title>Comparative analysis of the genomes of two field isolates of the rice blast fungus Magnaporthe oryzae.</title>
        <authorList>
            <person name="Xue M."/>
            <person name="Yang J."/>
            <person name="Li Z."/>
            <person name="Hu S."/>
            <person name="Yao N."/>
            <person name="Dean R.A."/>
            <person name="Zhao W."/>
            <person name="Shen M."/>
            <person name="Zhang H."/>
            <person name="Li C."/>
            <person name="Liu L."/>
            <person name="Cao L."/>
            <person name="Xu X."/>
            <person name="Xing Y."/>
            <person name="Hsiang T."/>
            <person name="Zhang Z."/>
            <person name="Xu J.R."/>
            <person name="Peng Y.L."/>
        </authorList>
    </citation>
    <scope>NUCLEOTIDE SEQUENCE</scope>
    <source>
        <strain evidence="16">Y34</strain>
    </source>
</reference>
<dbReference type="Gene3D" id="3.40.50.300">
    <property type="entry name" value="P-loop containing nucleotide triphosphate hydrolases"/>
    <property type="match status" value="2"/>
</dbReference>
<evidence type="ECO:0000256" key="10">
    <source>
        <dbReference type="PROSITE-ProRule" id="PRU00552"/>
    </source>
</evidence>
<gene>
    <name evidence="16" type="ORF">OOU_Y34scaffold00073g4</name>
</gene>
<dbReference type="PANTHER" id="PTHR47959:SF20">
    <property type="entry name" value="RNA HELICASE"/>
    <property type="match status" value="1"/>
</dbReference>
<dbReference type="Pfam" id="PF00271">
    <property type="entry name" value="Helicase_C"/>
    <property type="match status" value="1"/>
</dbReference>
<keyword evidence="6" id="KW-0067">ATP-binding</keyword>
<sequence length="906" mass="97817">MSSAKRVKLSHSKAPGPFRKPSSGDRAAAKVLTKKITQAPKAAAPIKQKAREAEEDDDDDDKDDKDEEDEEQNDDSSDEASENDDSTPTVEEATKEGQTELPSKEETPTKSFRDLGIVEPLCEACEALKFKKPTPIQEQAIPLALQGRDVIGIAETGSGKTAAFALPILQSLLEKPQPLFGLVLAPTRELAAQIGQTFEALGASISLRCAVVVGGLDMVSQSIALGKKPHIVVATPGRLLDHLEKTKGFSLRSLKFLVMDEADRLLDLDFGPILDKILKFLPRERRTFLFSATMSSKVESLQRASLRDPLKVSVSSSQEKTVSTLIQNPLFIPHKHKDVYLIYLANEFAGKTTIVFTRTVNEAQRVSILLRTLSFGAIPLHGQLSQSMRLGALNKFKARSRDILVATDVAARGLDIPEVDLVINFDMPQDSMTYIHRVGRTARAGRSGRAISIITQYDLELWLRIEKAALNGRKLPLFQPDKEEVMVFKERVEEAQRHAREEMKALHEDRGKKGAVLKGLQLQGSAPRDYSTTTSSYYGPASPDRAANAPEVVPTDVPPHSRGDNQPQMMVMDWQERGKPAIQTYYDPKIGTYPESVPTPPYPAKVDTPVQGAPTPSYHRNIDDTPLEAVPGQFNHQPTTGIYNDKAAAHPIGTVQEMGVYQQEAAGNDGYRGLGGFQQQGAGDDSNRALEKPTKTRNKVLGVPVAVFWALLALIVLAAVGLGVGLGVGLSRRDDGTAPPNPSATPATNPESQQTSTAPTRTTTPTQGSSGSTSTTTSTTTQAAVTAGTRGLAANSCTFDGSRVYTSGAEKFDAICSVDWPQGVGAAGGGGGVVKDVGRALVYSFEDCLGECVRYNDKLPDVRCVAVTYNSNLTDFFPAFAANCFLKDKKGQNFPAKDTSACAALL</sequence>
<dbReference type="InterPro" id="IPR014014">
    <property type="entry name" value="RNA_helicase_DEAD_Q_motif"/>
</dbReference>
<keyword evidence="8" id="KW-0539">Nucleus</keyword>
<feature type="region of interest" description="Disordered" evidence="11">
    <location>
        <begin position="735"/>
        <end position="783"/>
    </location>
</feature>
<evidence type="ECO:0000313" key="16">
    <source>
        <dbReference type="EMBL" id="ELQ44569.1"/>
    </source>
</evidence>
<keyword evidence="7" id="KW-0694">RNA-binding</keyword>
<dbReference type="Pfam" id="PF00270">
    <property type="entry name" value="DEAD"/>
    <property type="match status" value="1"/>
</dbReference>
<dbReference type="AlphaFoldDB" id="A0AA97PRT6"/>
<evidence type="ECO:0000256" key="12">
    <source>
        <dbReference type="SAM" id="Phobius"/>
    </source>
</evidence>
<dbReference type="InterPro" id="IPR050079">
    <property type="entry name" value="DEAD_box_RNA_helicase"/>
</dbReference>
<evidence type="ECO:0000256" key="1">
    <source>
        <dbReference type="ARBA" id="ARBA00004123"/>
    </source>
</evidence>
<feature type="compositionally biased region" description="Acidic residues" evidence="11">
    <location>
        <begin position="53"/>
        <end position="85"/>
    </location>
</feature>
<keyword evidence="12" id="KW-1133">Transmembrane helix</keyword>
<feature type="region of interest" description="Disordered" evidence="11">
    <location>
        <begin position="505"/>
        <end position="567"/>
    </location>
</feature>
<dbReference type="GO" id="GO:0003723">
    <property type="term" value="F:RNA binding"/>
    <property type="evidence" value="ECO:0007669"/>
    <property type="project" value="UniProtKB-KW"/>
</dbReference>
<dbReference type="GO" id="GO:0003724">
    <property type="term" value="F:RNA helicase activity"/>
    <property type="evidence" value="ECO:0007669"/>
    <property type="project" value="InterPro"/>
</dbReference>
<feature type="compositionally biased region" description="Low complexity" evidence="11">
    <location>
        <begin position="744"/>
        <end position="783"/>
    </location>
</feature>
<keyword evidence="2" id="KW-0690">Ribosome biogenesis</keyword>
<organism evidence="16">
    <name type="scientific">Pyricularia oryzae (strain Y34)</name>
    <name type="common">Rice blast fungus</name>
    <name type="synonym">Magnaporthe oryzae</name>
    <dbReference type="NCBI Taxonomy" id="1143189"/>
    <lineage>
        <taxon>Eukaryota</taxon>
        <taxon>Fungi</taxon>
        <taxon>Dikarya</taxon>
        <taxon>Ascomycota</taxon>
        <taxon>Pezizomycotina</taxon>
        <taxon>Sordariomycetes</taxon>
        <taxon>Sordariomycetidae</taxon>
        <taxon>Magnaporthales</taxon>
        <taxon>Pyriculariaceae</taxon>
        <taxon>Pyricularia</taxon>
    </lineage>
</organism>
<dbReference type="Proteomes" id="UP000011086">
    <property type="component" value="Unassembled WGS sequence"/>
</dbReference>
<dbReference type="GO" id="GO:0005524">
    <property type="term" value="F:ATP binding"/>
    <property type="evidence" value="ECO:0007669"/>
    <property type="project" value="UniProtKB-KW"/>
</dbReference>
<dbReference type="GO" id="GO:0042254">
    <property type="term" value="P:ribosome biogenesis"/>
    <property type="evidence" value="ECO:0007669"/>
    <property type="project" value="UniProtKB-KW"/>
</dbReference>
<evidence type="ECO:0000259" key="14">
    <source>
        <dbReference type="PROSITE" id="PS51194"/>
    </source>
</evidence>
<dbReference type="SUPFAM" id="SSF52540">
    <property type="entry name" value="P-loop containing nucleoside triphosphate hydrolases"/>
    <property type="match status" value="2"/>
</dbReference>
<keyword evidence="12" id="KW-0812">Transmembrane</keyword>
<protein>
    <submittedName>
        <fullName evidence="16">ATP-dependent rRNA helicase rrp3</fullName>
    </submittedName>
</protein>
<evidence type="ECO:0000256" key="11">
    <source>
        <dbReference type="SAM" id="MobiDB-lite"/>
    </source>
</evidence>
<comment type="similarity">
    <text evidence="9">Belongs to the DEAD box helicase family. DDX47/RRP3 subfamily.</text>
</comment>
<name>A0AA97PRT6_PYRO3</name>
<keyword evidence="3" id="KW-0547">Nucleotide-binding</keyword>
<dbReference type="InterPro" id="IPR011545">
    <property type="entry name" value="DEAD/DEAH_box_helicase_dom"/>
</dbReference>
<dbReference type="InterPro" id="IPR027417">
    <property type="entry name" value="P-loop_NTPase"/>
</dbReference>
<feature type="region of interest" description="Disordered" evidence="11">
    <location>
        <begin position="1"/>
        <end position="112"/>
    </location>
</feature>
<dbReference type="InterPro" id="IPR001650">
    <property type="entry name" value="Helicase_C-like"/>
</dbReference>
<accession>A0AA97PRT6</accession>
<feature type="compositionally biased region" description="Basic and acidic residues" evidence="11">
    <location>
        <begin position="92"/>
        <end position="112"/>
    </location>
</feature>
<dbReference type="PROSITE" id="PS51192">
    <property type="entry name" value="HELICASE_ATP_BIND_1"/>
    <property type="match status" value="1"/>
</dbReference>
<evidence type="ECO:0000256" key="3">
    <source>
        <dbReference type="ARBA" id="ARBA00022741"/>
    </source>
</evidence>
<dbReference type="EMBL" id="JH793228">
    <property type="protein sequence ID" value="ELQ44569.1"/>
    <property type="molecule type" value="Genomic_DNA"/>
</dbReference>
<dbReference type="PANTHER" id="PTHR47959">
    <property type="entry name" value="ATP-DEPENDENT RNA HELICASE RHLE-RELATED"/>
    <property type="match status" value="1"/>
</dbReference>
<evidence type="ECO:0000256" key="6">
    <source>
        <dbReference type="ARBA" id="ARBA00022840"/>
    </source>
</evidence>
<evidence type="ECO:0000256" key="4">
    <source>
        <dbReference type="ARBA" id="ARBA00022801"/>
    </source>
</evidence>
<proteinExistence type="inferred from homology"/>
<evidence type="ECO:0000256" key="9">
    <source>
        <dbReference type="ARBA" id="ARBA00024350"/>
    </source>
</evidence>
<keyword evidence="4" id="KW-0378">Hydrolase</keyword>
<dbReference type="InterPro" id="IPR044765">
    <property type="entry name" value="DDX47/Rrp3_DEADc"/>
</dbReference>
<dbReference type="GO" id="GO:0016787">
    <property type="term" value="F:hydrolase activity"/>
    <property type="evidence" value="ECO:0007669"/>
    <property type="project" value="UniProtKB-KW"/>
</dbReference>
<keyword evidence="5 16" id="KW-0347">Helicase</keyword>
<dbReference type="SMART" id="SM00487">
    <property type="entry name" value="DEXDc"/>
    <property type="match status" value="1"/>
</dbReference>
<feature type="short sequence motif" description="Q motif" evidence="10">
    <location>
        <begin position="110"/>
        <end position="138"/>
    </location>
</feature>
<dbReference type="GO" id="GO:0005829">
    <property type="term" value="C:cytosol"/>
    <property type="evidence" value="ECO:0007669"/>
    <property type="project" value="TreeGrafter"/>
</dbReference>
<evidence type="ECO:0000259" key="13">
    <source>
        <dbReference type="PROSITE" id="PS51192"/>
    </source>
</evidence>
<evidence type="ECO:0000256" key="5">
    <source>
        <dbReference type="ARBA" id="ARBA00022806"/>
    </source>
</evidence>
<feature type="domain" description="DEAD-box RNA helicase Q" evidence="15">
    <location>
        <begin position="110"/>
        <end position="138"/>
    </location>
</feature>
<evidence type="ECO:0000256" key="7">
    <source>
        <dbReference type="ARBA" id="ARBA00022884"/>
    </source>
</evidence>
<feature type="transmembrane region" description="Helical" evidence="12">
    <location>
        <begin position="706"/>
        <end position="730"/>
    </location>
</feature>
<evidence type="ECO:0000259" key="15">
    <source>
        <dbReference type="PROSITE" id="PS51195"/>
    </source>
</evidence>
<comment type="subcellular location">
    <subcellularLocation>
        <location evidence="1">Nucleus</location>
    </subcellularLocation>
</comment>